<reference evidence="1 2" key="1">
    <citation type="submission" date="2012-02" db="EMBL/GenBank/DDBJ databases">
        <title>Shotgun genome sequence of Phaeospirillum photometricum DSM 122.</title>
        <authorList>
            <person name="Duquesne K."/>
            <person name="Sturgis J."/>
        </authorList>
    </citation>
    <scope>NUCLEOTIDE SEQUENCE [LARGE SCALE GENOMIC DNA]</scope>
    <source>
        <strain evidence="2">DSM122</strain>
    </source>
</reference>
<dbReference type="KEGG" id="rpm:RSPPHO_01653"/>
<accession>H6SJW4</accession>
<sequence length="56" mass="6007">MPWVLAGGAAPVLVASVAFVEEGAEGERPESSLEAREHDYVWVTTRLPHEGEGCGR</sequence>
<dbReference type="EMBL" id="HE663493">
    <property type="protein sequence ID" value="CCG08279.1"/>
    <property type="molecule type" value="Genomic_DNA"/>
</dbReference>
<evidence type="ECO:0000313" key="2">
    <source>
        <dbReference type="Proteomes" id="UP000033220"/>
    </source>
</evidence>
<name>H6SJW4_PARPM</name>
<proteinExistence type="predicted"/>
<keyword evidence="2" id="KW-1185">Reference proteome</keyword>
<protein>
    <submittedName>
        <fullName evidence="1">Uncharacterized protein</fullName>
    </submittedName>
</protein>
<gene>
    <name evidence="1" type="ORF">RSPPHO_01653</name>
</gene>
<dbReference type="AlphaFoldDB" id="H6SJW4"/>
<dbReference type="HOGENOM" id="CLU_3011378_0_0_5"/>
<dbReference type="Proteomes" id="UP000033220">
    <property type="component" value="Chromosome DSM 122"/>
</dbReference>
<organism evidence="1 2">
    <name type="scientific">Pararhodospirillum photometricum DSM 122</name>
    <dbReference type="NCBI Taxonomy" id="1150469"/>
    <lineage>
        <taxon>Bacteria</taxon>
        <taxon>Pseudomonadati</taxon>
        <taxon>Pseudomonadota</taxon>
        <taxon>Alphaproteobacteria</taxon>
        <taxon>Rhodospirillales</taxon>
        <taxon>Rhodospirillaceae</taxon>
        <taxon>Pararhodospirillum</taxon>
    </lineage>
</organism>
<dbReference type="STRING" id="1150469.RSPPHO_01653"/>
<evidence type="ECO:0000313" key="1">
    <source>
        <dbReference type="EMBL" id="CCG08279.1"/>
    </source>
</evidence>